<feature type="compositionally biased region" description="Polar residues" evidence="1">
    <location>
        <begin position="370"/>
        <end position="380"/>
    </location>
</feature>
<feature type="compositionally biased region" description="Low complexity" evidence="1">
    <location>
        <begin position="122"/>
        <end position="136"/>
    </location>
</feature>
<gene>
    <name evidence="3" type="primary">LOC115944132</name>
</gene>
<dbReference type="KEGG" id="lww:115944132"/>
<feature type="compositionally biased region" description="Polar residues" evidence="1">
    <location>
        <begin position="392"/>
        <end position="413"/>
    </location>
</feature>
<name>A0A7F8RMB4_LEPWE</name>
<feature type="compositionally biased region" description="Polar residues" evidence="1">
    <location>
        <begin position="62"/>
        <end position="72"/>
    </location>
</feature>
<dbReference type="AlphaFoldDB" id="A0A7F8RMB4"/>
<feature type="region of interest" description="Disordered" evidence="1">
    <location>
        <begin position="293"/>
        <end position="329"/>
    </location>
</feature>
<feature type="compositionally biased region" description="Low complexity" evidence="1">
    <location>
        <begin position="29"/>
        <end position="49"/>
    </location>
</feature>
<keyword evidence="2" id="KW-1185">Reference proteome</keyword>
<feature type="region of interest" description="Disordered" evidence="1">
    <location>
        <begin position="1"/>
        <end position="204"/>
    </location>
</feature>
<protein>
    <submittedName>
        <fullName evidence="3">Tectonin beta-propeller repeat-containing protein 2-like</fullName>
    </submittedName>
</protein>
<accession>A0A7F8RMB4</accession>
<sequence>MPGCAEQAPGQRVEKPSGAPVSETRLRGSSVASEPRSRSSSLNSTDSGSGLQAAPELGRGSQPASQRFSVISSEDFDQELVVKPLKVKKKRKKKTEGGSRNTCHSSLESTPCYEFPGDSPQSLSTDLLSMTSSLGSIVDRSSTESPDQESNLSGEVNGVLQENNDPEAFSVLEVPEPAPDVLNEGNGDRAGLPRCNRADDTEPHSAVWTSLLELREAVEGSDVTELIEEPCPADDELNSRQSPCREQDSSAEAREAEDMPDVPQSTFSEVPFLDSLPVPSSLSWVPHAEQRLPGTRADKGCAEEPSKEQGFLTHMGGPGHLGSHPWHTVTDGDTGLKQMVALECDTGSVGGRLAPPVSALAAHTREPQLEQPSRDQVLTSSDEEDIYAHGLPSSSSETSMTELGGSRSLQDLSQPGADDTGLLKSDQVCGCGVGRFPEGPPNPCS</sequence>
<organism evidence="2 3">
    <name type="scientific">Leptonychotes weddellii</name>
    <name type="common">Weddell seal</name>
    <name type="synonym">Otaria weddellii</name>
    <dbReference type="NCBI Taxonomy" id="9713"/>
    <lineage>
        <taxon>Eukaryota</taxon>
        <taxon>Metazoa</taxon>
        <taxon>Chordata</taxon>
        <taxon>Craniata</taxon>
        <taxon>Vertebrata</taxon>
        <taxon>Euteleostomi</taxon>
        <taxon>Mammalia</taxon>
        <taxon>Eutheria</taxon>
        <taxon>Laurasiatheria</taxon>
        <taxon>Carnivora</taxon>
        <taxon>Caniformia</taxon>
        <taxon>Pinnipedia</taxon>
        <taxon>Phocidae</taxon>
        <taxon>Monachinae</taxon>
        <taxon>Lobodontini</taxon>
        <taxon>Leptonychotes</taxon>
    </lineage>
</organism>
<feature type="compositionally biased region" description="Polar residues" evidence="1">
    <location>
        <begin position="98"/>
        <end position="109"/>
    </location>
</feature>
<feature type="compositionally biased region" description="Basic residues" evidence="1">
    <location>
        <begin position="85"/>
        <end position="94"/>
    </location>
</feature>
<dbReference type="GeneID" id="115944132"/>
<feature type="region of interest" description="Disordered" evidence="1">
    <location>
        <begin position="361"/>
        <end position="424"/>
    </location>
</feature>
<feature type="compositionally biased region" description="Polar residues" evidence="1">
    <location>
        <begin position="139"/>
        <end position="154"/>
    </location>
</feature>
<dbReference type="GO" id="GO:0005737">
    <property type="term" value="C:cytoplasm"/>
    <property type="evidence" value="ECO:0007669"/>
    <property type="project" value="GOC"/>
</dbReference>
<evidence type="ECO:0000256" key="1">
    <source>
        <dbReference type="SAM" id="MobiDB-lite"/>
    </source>
</evidence>
<evidence type="ECO:0000313" key="2">
    <source>
        <dbReference type="Proteomes" id="UP000245341"/>
    </source>
</evidence>
<dbReference type="RefSeq" id="XP_030894351.1">
    <property type="nucleotide sequence ID" value="XM_031038491.1"/>
</dbReference>
<feature type="compositionally biased region" description="Basic and acidic residues" evidence="1">
    <location>
        <begin position="296"/>
        <end position="307"/>
    </location>
</feature>
<dbReference type="PANTHER" id="PTHR23287:SF16">
    <property type="entry name" value="TECTONIN BETA-PROPELLER REPEAT-CONTAINING PROTEIN 2"/>
    <property type="match status" value="1"/>
</dbReference>
<dbReference type="Proteomes" id="UP000245341">
    <property type="component" value="Unplaced"/>
</dbReference>
<evidence type="ECO:0000313" key="3">
    <source>
        <dbReference type="RefSeq" id="XP_030894351.1"/>
    </source>
</evidence>
<feature type="compositionally biased region" description="Acidic residues" evidence="1">
    <location>
        <begin position="225"/>
        <end position="236"/>
    </location>
</feature>
<reference evidence="3" key="1">
    <citation type="submission" date="2025-08" db="UniProtKB">
        <authorList>
            <consortium name="RefSeq"/>
        </authorList>
    </citation>
    <scope>IDENTIFICATION</scope>
    <source>
        <tissue evidence="3">Liver</tissue>
    </source>
</reference>
<feature type="compositionally biased region" description="Basic and acidic residues" evidence="1">
    <location>
        <begin position="243"/>
        <end position="257"/>
    </location>
</feature>
<dbReference type="PANTHER" id="PTHR23287">
    <property type="entry name" value="RUBY-EYE2-LIKE PROTEIN"/>
    <property type="match status" value="1"/>
</dbReference>
<feature type="region of interest" description="Disordered" evidence="1">
    <location>
        <begin position="221"/>
        <end position="271"/>
    </location>
</feature>
<dbReference type="GO" id="GO:0032527">
    <property type="term" value="P:protein exit from endoplasmic reticulum"/>
    <property type="evidence" value="ECO:0007669"/>
    <property type="project" value="TreeGrafter"/>
</dbReference>
<proteinExistence type="predicted"/>